<organism evidence="4">
    <name type="scientific">Darwinula stevensoni</name>
    <dbReference type="NCBI Taxonomy" id="69355"/>
    <lineage>
        <taxon>Eukaryota</taxon>
        <taxon>Metazoa</taxon>
        <taxon>Ecdysozoa</taxon>
        <taxon>Arthropoda</taxon>
        <taxon>Crustacea</taxon>
        <taxon>Oligostraca</taxon>
        <taxon>Ostracoda</taxon>
        <taxon>Podocopa</taxon>
        <taxon>Podocopida</taxon>
        <taxon>Darwinulocopina</taxon>
        <taxon>Darwinuloidea</taxon>
        <taxon>Darwinulidae</taxon>
        <taxon>Darwinula</taxon>
    </lineage>
</organism>
<feature type="region of interest" description="Disordered" evidence="1">
    <location>
        <begin position="715"/>
        <end position="735"/>
    </location>
</feature>
<evidence type="ECO:0000313" key="4">
    <source>
        <dbReference type="EMBL" id="CAD7241030.1"/>
    </source>
</evidence>
<dbReference type="SMART" id="SM00233">
    <property type="entry name" value="PH"/>
    <property type="match status" value="2"/>
</dbReference>
<feature type="compositionally biased region" description="Basic and acidic residues" evidence="1">
    <location>
        <begin position="1314"/>
        <end position="1345"/>
    </location>
</feature>
<feature type="compositionally biased region" description="Basic and acidic residues" evidence="1">
    <location>
        <begin position="1459"/>
        <end position="1477"/>
    </location>
</feature>
<feature type="compositionally biased region" description="Basic and acidic residues" evidence="1">
    <location>
        <begin position="1485"/>
        <end position="1495"/>
    </location>
</feature>
<feature type="compositionally biased region" description="Polar residues" evidence="1">
    <location>
        <begin position="1655"/>
        <end position="1682"/>
    </location>
</feature>
<feature type="compositionally biased region" description="Polar residues" evidence="1">
    <location>
        <begin position="1692"/>
        <end position="1708"/>
    </location>
</feature>
<dbReference type="PANTHER" id="PTHR47644:SF1">
    <property type="entry name" value="PDZ DOMAIN-CONTAINING PROTEIN"/>
    <property type="match status" value="1"/>
</dbReference>
<dbReference type="Gene3D" id="2.30.42.10">
    <property type="match status" value="1"/>
</dbReference>
<dbReference type="OrthoDB" id="2157866at2759"/>
<feature type="compositionally biased region" description="Basic and acidic residues" evidence="1">
    <location>
        <begin position="1136"/>
        <end position="1148"/>
    </location>
</feature>
<dbReference type="Gene3D" id="2.30.29.30">
    <property type="entry name" value="Pleckstrin-homology domain (PH domain)/Phosphotyrosine-binding domain (PTB)"/>
    <property type="match status" value="2"/>
</dbReference>
<proteinExistence type="predicted"/>
<feature type="compositionally biased region" description="Basic and acidic residues" evidence="1">
    <location>
        <begin position="1245"/>
        <end position="1274"/>
    </location>
</feature>
<feature type="region of interest" description="Disordered" evidence="1">
    <location>
        <begin position="1640"/>
        <end position="1797"/>
    </location>
</feature>
<feature type="compositionally biased region" description="Basic and acidic residues" evidence="1">
    <location>
        <begin position="1044"/>
        <end position="1053"/>
    </location>
</feature>
<dbReference type="EMBL" id="CAJPEV010000087">
    <property type="protein sequence ID" value="CAG0880351.1"/>
    <property type="molecule type" value="Genomic_DNA"/>
</dbReference>
<dbReference type="Pfam" id="PF00169">
    <property type="entry name" value="PH"/>
    <property type="match status" value="2"/>
</dbReference>
<feature type="compositionally biased region" description="Basic and acidic residues" evidence="1">
    <location>
        <begin position="1013"/>
        <end position="1031"/>
    </location>
</feature>
<feature type="compositionally biased region" description="Polar residues" evidence="1">
    <location>
        <begin position="516"/>
        <end position="530"/>
    </location>
</feature>
<feature type="region of interest" description="Disordered" evidence="1">
    <location>
        <begin position="809"/>
        <end position="842"/>
    </location>
</feature>
<feature type="domain" description="PDZ" evidence="3">
    <location>
        <begin position="1893"/>
        <end position="1970"/>
    </location>
</feature>
<feature type="region of interest" description="Disordered" evidence="1">
    <location>
        <begin position="750"/>
        <end position="785"/>
    </location>
</feature>
<reference evidence="4" key="1">
    <citation type="submission" date="2020-11" db="EMBL/GenBank/DDBJ databases">
        <authorList>
            <person name="Tran Van P."/>
        </authorList>
    </citation>
    <scope>NUCLEOTIDE SEQUENCE</scope>
</reference>
<dbReference type="Proteomes" id="UP000677054">
    <property type="component" value="Unassembled WGS sequence"/>
</dbReference>
<dbReference type="PROSITE" id="PS50003">
    <property type="entry name" value="PH_DOMAIN"/>
    <property type="match status" value="1"/>
</dbReference>
<dbReference type="Pfam" id="PF00595">
    <property type="entry name" value="PDZ"/>
    <property type="match status" value="1"/>
</dbReference>
<feature type="compositionally biased region" description="Low complexity" evidence="1">
    <location>
        <begin position="1107"/>
        <end position="1118"/>
    </location>
</feature>
<evidence type="ECO:0000259" key="3">
    <source>
        <dbReference type="PROSITE" id="PS50106"/>
    </source>
</evidence>
<accession>A0A7R8WZA8</accession>
<dbReference type="SUPFAM" id="SSF50156">
    <property type="entry name" value="PDZ domain-like"/>
    <property type="match status" value="1"/>
</dbReference>
<dbReference type="InterPro" id="IPR011993">
    <property type="entry name" value="PH-like_dom_sf"/>
</dbReference>
<dbReference type="EMBL" id="LR899604">
    <property type="protein sequence ID" value="CAD7241030.1"/>
    <property type="molecule type" value="Genomic_DNA"/>
</dbReference>
<feature type="compositionally biased region" description="Low complexity" evidence="1">
    <location>
        <begin position="774"/>
        <end position="784"/>
    </location>
</feature>
<feature type="compositionally biased region" description="Basic and acidic residues" evidence="1">
    <location>
        <begin position="1757"/>
        <end position="1772"/>
    </location>
</feature>
<protein>
    <submittedName>
        <fullName evidence="4">Uncharacterized protein</fullName>
    </submittedName>
</protein>
<dbReference type="InterPro" id="IPR001478">
    <property type="entry name" value="PDZ"/>
</dbReference>
<feature type="domain" description="PH" evidence="2">
    <location>
        <begin position="1983"/>
        <end position="2202"/>
    </location>
</feature>
<feature type="compositionally biased region" description="Polar residues" evidence="1">
    <location>
        <begin position="1060"/>
        <end position="1072"/>
    </location>
</feature>
<feature type="compositionally biased region" description="Basic and acidic residues" evidence="1">
    <location>
        <begin position="1517"/>
        <end position="1528"/>
    </location>
</feature>
<dbReference type="PANTHER" id="PTHR47644">
    <property type="entry name" value="AGAP008221-PA"/>
    <property type="match status" value="1"/>
</dbReference>
<feature type="compositionally biased region" description="Low complexity" evidence="1">
    <location>
        <begin position="1780"/>
        <end position="1797"/>
    </location>
</feature>
<feature type="region of interest" description="Disordered" evidence="1">
    <location>
        <begin position="979"/>
        <end position="1550"/>
    </location>
</feature>
<evidence type="ECO:0000259" key="2">
    <source>
        <dbReference type="PROSITE" id="PS50003"/>
    </source>
</evidence>
<evidence type="ECO:0000313" key="5">
    <source>
        <dbReference type="Proteomes" id="UP000677054"/>
    </source>
</evidence>
<feature type="compositionally biased region" description="Polar residues" evidence="1">
    <location>
        <begin position="1377"/>
        <end position="1390"/>
    </location>
</feature>
<dbReference type="InterPro" id="IPR001849">
    <property type="entry name" value="PH_domain"/>
</dbReference>
<feature type="compositionally biased region" description="Polar residues" evidence="1">
    <location>
        <begin position="1229"/>
        <end position="1238"/>
    </location>
</feature>
<dbReference type="SMART" id="SM00228">
    <property type="entry name" value="PDZ"/>
    <property type="match status" value="1"/>
</dbReference>
<dbReference type="PROSITE" id="PS50106">
    <property type="entry name" value="PDZ"/>
    <property type="match status" value="1"/>
</dbReference>
<sequence length="2208" mass="247443">MPSTSRLDFRLARIPAYVNVDSIVFLARCFLLDSFSSVCIAFALPREGTQINRLFSVGTRGMLMGSRLRLVPYALSLGSVGNLLYTWQPSREAVDASKSSLNLVDVAIQVDLSLEMITYGSEEDLTSRRKASLLRRKKQAPLYSREDIREQYCINSKELEVFNTSRRKGIFSCLSNRQESPCGNVSILSSCVKRKTQDDFHDEEKRPYVKYKPATWRGSSGFGPWMVLDDGIQDSDDPELHFRRRPKTVCLADPRRYYWSSDEETFPLSRTVRPRGGLEGAGLGASMESDDQVPWVQRAPGQPYYRGDDVSYCSADAMSIGSHDAASLRRGAYPPGLATPDFSHLPMLSRAAESGKSIDPIKLAPATVLTSAGEFWERERHETRFSLGSRSKPDTEALFTNYPTETGSMTVLRRGRGAEMTFDERRTKHVSFDNTSLIRSQTLSDIDASHSRRMVMMEGRLGSSPGMQQSQERLLDGRKIPDHLDRSDILGSGSQCSMTKALVQGKCEKMKRSSMRTQATQTESGLQEQSFPPPYLSLSPRMSQKVRKRSTRTQTNGGHRNLVKSHSELGHFEDIQLRVYDLDTGLVKSQDFVIPPPSDLDQLLAAASSTSMEHSCESPLRINPEYREIKRMKEYKEIFIDFQPQEKAKRHVLTKTLSEGDVLCGRKQALTLATGYINVDLDRVKSEPDEDFIERCIVDSEDYTQPAMKQSEEFFAQHRSRSAATGKSDSEEEFHESYFIDTYSDTYIKEEEEDEDVASSESSAKKQQESWDQSTVSSSVVTESLSEDRAIDTWRGAVTTVQTWEEKHGPWETIPGHPLSTEESEVSHPPAQAQYSFSSESVKSHFSSDSELRTFDPHELSQDQEEEYLDEELLPELTRIHRETRPEIRAISPQEAVFILESAGDRMSEPPTLREPVDESVTSDSLVTVIQRHPMKQLSVDSAKLLSDSETMVSISEFGSLQSTGMHSSVETLVKNGAFEASKSEDEPDLDYIALDRDVTSPVEASSPPRSETLPKKESPTREGWHVEEAKPPTTVSRPPLPPKPEKVRDTLRQKKKGTASKSPDSTITSNDSPKKSPHHHLTSLGGLSRTDSGKTEISETSEEYVTATDHSTTSSSKKSGKALKSEEGYYTPIEGDSKDSSKAEKPDSSTITAPDIDSSMLTSSETIQDIHEEPLAEILSPGPESSSSSSSSGSYAIEPSPGSQKKSSSPSIPHTIEESGQEVEEASTEPQYVSPSTVRRRKHAERERDDETKRYSKYLEEGTEERGEREKLKLGMKLDLWDTGSSRPSGWPKVDLSTGEVQDRVRSYNGRSGGEDMGARPRSYPTDKKSKSEDERRRDDIPRTRKDRRKQVTSLGMVRSPAMHEGFRPELFTVERSPQTPKEYSSTSSDSEEVKQRSERRRRRRYSRETPEERNRKGKNKSRSSSRDGPEQPGTLSLDRRKRKDDPGSNGVPVTSSLDRRKKDLVRRRTLEREDAVDYGSDSVPKEKGREGPRKNGNGKVKQVRIRLRSSEDEEKPDKESSIEARRQSLPSNIMNAKRIHRKGEQSDSFEGHEVLFDPAQSHLQVNPEDTIQRLGLSYESLHSVSAGSDSVFFQSESVEEIRQDLANGKKNGTQAEIETKSEIASIQTEALDLDTFEKARSPSDEQSEEFIAQSISEPITPPENFTNGASTSTLVHSSSEPGILVDHSEGSPSGTLSRAAETQTGRSLKKKKHLVPELHVLLPLGPDIPEEETAAKRKKTRVRSEERATPPIVSKDTRAKSEERSLEERLRKPRKSSLDSSPDSFSRGRMSSNSSIRSSSIDICFEDEEESGAVYAECYKSMSWVYIGERREEEELKAQPSKEPVDRVASTGSEKEFSKKYQAITHRMIHRRATAHMFERIQDKRFECDRKVVVQRVSGEFGFRIHGSRPVVVSAIEPGTPAESSGLRLGDVIIAINGVSVLDSSHAEVVRIAHSGSDILTLEIARTTLIMSPILGDQAATTIHSGYLYRRSGSSGTLRWHKRWFLLKSDACLYFSKSEKDQTPLGAFSVLGYSVQANPEQDQPFAFSVGRAGSVVHWLAATSLDSMQAWIQALKDLAMSGKEDPWLERQILSLGASATSIQDADCFGYLSKLGHKWRAWRRRYCVLKDGLMFFFSESNADSALGGVCLHGYRVQSSAVGGKKHAFELVPPDSRFRQFYFYTDSDTDKKRWVAALEYSIDRWLKVS</sequence>
<dbReference type="InterPro" id="IPR036034">
    <property type="entry name" value="PDZ_sf"/>
</dbReference>
<dbReference type="SUPFAM" id="SSF50729">
    <property type="entry name" value="PH domain-like"/>
    <property type="match status" value="2"/>
</dbReference>
<keyword evidence="5" id="KW-1185">Reference proteome</keyword>
<evidence type="ECO:0000256" key="1">
    <source>
        <dbReference type="SAM" id="MobiDB-lite"/>
    </source>
</evidence>
<feature type="compositionally biased region" description="Low complexity" evidence="1">
    <location>
        <begin position="1181"/>
        <end position="1214"/>
    </location>
</feature>
<feature type="region of interest" description="Disordered" evidence="1">
    <location>
        <begin position="516"/>
        <end position="543"/>
    </location>
</feature>
<gene>
    <name evidence="4" type="ORF">DSTB1V02_LOCUS1032</name>
</gene>
<name>A0A7R8WZA8_9CRUS</name>